<name>A0A6L5YT06_9FIRM</name>
<protein>
    <submittedName>
        <fullName evidence="1">DUF1292 domain-containing protein</fullName>
    </submittedName>
</protein>
<dbReference type="Pfam" id="PF06949">
    <property type="entry name" value="DUF1292"/>
    <property type="match status" value="1"/>
</dbReference>
<dbReference type="RefSeq" id="WP_154429789.1">
    <property type="nucleotide sequence ID" value="NZ_VUNI01000010.1"/>
</dbReference>
<keyword evidence="2" id="KW-1185">Reference proteome</keyword>
<dbReference type="Proteomes" id="UP000474024">
    <property type="component" value="Unassembled WGS sequence"/>
</dbReference>
<sequence>MEKVIFTDPETNEAVSFFVLEQTQLNGMKYLFVTEEEEGDGDAYILKELREEDGGEIVYEMVEDEVELAALGKIFSELMDEDTRVEF</sequence>
<gene>
    <name evidence="1" type="ORF">FYJ75_07215</name>
</gene>
<organism evidence="1 2">
    <name type="scientific">Roseburia porci</name>
    <dbReference type="NCBI Taxonomy" id="2605790"/>
    <lineage>
        <taxon>Bacteria</taxon>
        <taxon>Bacillati</taxon>
        <taxon>Bacillota</taxon>
        <taxon>Clostridia</taxon>
        <taxon>Lachnospirales</taxon>
        <taxon>Lachnospiraceae</taxon>
        <taxon>Roseburia</taxon>
    </lineage>
</organism>
<dbReference type="InterPro" id="IPR009711">
    <property type="entry name" value="UPF0473"/>
</dbReference>
<evidence type="ECO:0000313" key="1">
    <source>
        <dbReference type="EMBL" id="MST74821.1"/>
    </source>
</evidence>
<dbReference type="AlphaFoldDB" id="A0A6L5YT06"/>
<proteinExistence type="predicted"/>
<comment type="caution">
    <text evidence="1">The sequence shown here is derived from an EMBL/GenBank/DDBJ whole genome shotgun (WGS) entry which is preliminary data.</text>
</comment>
<dbReference type="EMBL" id="VUNI01000010">
    <property type="protein sequence ID" value="MST74821.1"/>
    <property type="molecule type" value="Genomic_DNA"/>
</dbReference>
<evidence type="ECO:0000313" key="2">
    <source>
        <dbReference type="Proteomes" id="UP000474024"/>
    </source>
</evidence>
<reference evidence="1 2" key="1">
    <citation type="submission" date="2019-08" db="EMBL/GenBank/DDBJ databases">
        <title>In-depth cultivation of the pig gut microbiome towards novel bacterial diversity and tailored functional studies.</title>
        <authorList>
            <person name="Wylensek D."/>
            <person name="Hitch T.C.A."/>
            <person name="Clavel T."/>
        </authorList>
    </citation>
    <scope>NUCLEOTIDE SEQUENCE [LARGE SCALE GENOMIC DNA]</scope>
    <source>
        <strain evidence="1 2">MUC/MUC-530-WT-4D</strain>
    </source>
</reference>
<accession>A0A6L5YT06</accession>